<dbReference type="InterPro" id="IPR029068">
    <property type="entry name" value="Glyas_Bleomycin-R_OHBP_Dase"/>
</dbReference>
<name>A0ABN5J0B6_9CAUL</name>
<protein>
    <submittedName>
        <fullName evidence="2">VOC family protein</fullName>
    </submittedName>
</protein>
<evidence type="ECO:0000259" key="1">
    <source>
        <dbReference type="Pfam" id="PF06983"/>
    </source>
</evidence>
<evidence type="ECO:0000313" key="2">
    <source>
        <dbReference type="EMBL" id="AVQ04524.1"/>
    </source>
</evidence>
<dbReference type="CDD" id="cd06588">
    <property type="entry name" value="PhnB_like"/>
    <property type="match status" value="1"/>
</dbReference>
<accession>A0ABN5J0B6</accession>
<evidence type="ECO:0000313" key="3">
    <source>
        <dbReference type="Proteomes" id="UP000240527"/>
    </source>
</evidence>
<organism evidence="2 3">
    <name type="scientific">Caulobacter segnis</name>
    <dbReference type="NCBI Taxonomy" id="88688"/>
    <lineage>
        <taxon>Bacteria</taxon>
        <taxon>Pseudomonadati</taxon>
        <taxon>Pseudomonadota</taxon>
        <taxon>Alphaproteobacteria</taxon>
        <taxon>Caulobacterales</taxon>
        <taxon>Caulobacteraceae</taxon>
        <taxon>Caulobacter</taxon>
    </lineage>
</organism>
<dbReference type="Pfam" id="PF06983">
    <property type="entry name" value="3-dmu-9_3-mt"/>
    <property type="match status" value="1"/>
</dbReference>
<dbReference type="PANTHER" id="PTHR33990:SF2">
    <property type="entry name" value="PHNB-LIKE DOMAIN-CONTAINING PROTEIN"/>
    <property type="match status" value="1"/>
</dbReference>
<dbReference type="PANTHER" id="PTHR33990">
    <property type="entry name" value="PROTEIN YJDN-RELATED"/>
    <property type="match status" value="1"/>
</dbReference>
<reference evidence="2 3" key="1">
    <citation type="journal article" date="2015" name="Biotechnol. Bioeng.">
        <title>Genome sequence and phenotypic characterization of Caulobacter segnis.</title>
        <authorList>
            <person name="Patel S."/>
            <person name="Fletcher B."/>
            <person name="Scott D.C."/>
            <person name="Ely B."/>
        </authorList>
    </citation>
    <scope>NUCLEOTIDE SEQUENCE [LARGE SCALE GENOMIC DNA]</scope>
    <source>
        <strain evidence="2 3">TK0059</strain>
    </source>
</reference>
<dbReference type="Proteomes" id="UP000240527">
    <property type="component" value="Chromosome"/>
</dbReference>
<feature type="domain" description="PhnB-like" evidence="1">
    <location>
        <begin position="3"/>
        <end position="119"/>
    </location>
</feature>
<dbReference type="InterPro" id="IPR009725">
    <property type="entry name" value="3_dmu_93_MTrfase"/>
</dbReference>
<dbReference type="Gene3D" id="3.10.180.10">
    <property type="entry name" value="2,3-Dihydroxybiphenyl 1,2-Dioxygenase, domain 1"/>
    <property type="match status" value="1"/>
</dbReference>
<dbReference type="RefSeq" id="WP_013080571.1">
    <property type="nucleotide sequence ID" value="NZ_CP027850.1"/>
</dbReference>
<sequence length="160" mass="17489">MPKITPFLWFDTEAEQAANLYVSVFPNSRIHDVSYYPGEAPGGGKPGKVMTVTFELDGQKIVALNAGPTFKLDEAFSFVIDCDGQDEVDHYWNALTADGGAESQCGWLKDRFGLSWQVTPRQLIEMTTSPDRAAAGRAFQAMMGMKKIDIAALKAAYEGA</sequence>
<dbReference type="InterPro" id="IPR028973">
    <property type="entry name" value="PhnB-like"/>
</dbReference>
<dbReference type="SUPFAM" id="SSF54593">
    <property type="entry name" value="Glyoxalase/Bleomycin resistance protein/Dihydroxybiphenyl dioxygenase"/>
    <property type="match status" value="1"/>
</dbReference>
<keyword evidence="3" id="KW-1185">Reference proteome</keyword>
<gene>
    <name evidence="2" type="ORF">B7G68_17895</name>
</gene>
<proteinExistence type="predicted"/>
<dbReference type="EMBL" id="CP027850">
    <property type="protein sequence ID" value="AVQ04524.1"/>
    <property type="molecule type" value="Genomic_DNA"/>
</dbReference>
<dbReference type="PIRSF" id="PIRSF021700">
    <property type="entry name" value="3_dmu_93_MTrfase"/>
    <property type="match status" value="1"/>
</dbReference>